<feature type="region of interest" description="Disordered" evidence="1">
    <location>
        <begin position="1"/>
        <end position="45"/>
    </location>
</feature>
<dbReference type="GO" id="GO:0008235">
    <property type="term" value="F:metalloexopeptidase activity"/>
    <property type="evidence" value="ECO:0007669"/>
    <property type="project" value="UniProtKB-ARBA"/>
</dbReference>
<gene>
    <name evidence="4" type="ORF">DI525_05485</name>
</gene>
<dbReference type="InterPro" id="IPR001714">
    <property type="entry name" value="Pept_M24_MAP"/>
</dbReference>
<dbReference type="InterPro" id="IPR036005">
    <property type="entry name" value="Creatinase/aminopeptidase-like"/>
</dbReference>
<dbReference type="PANTHER" id="PTHR46112">
    <property type="entry name" value="AMINOPEPTIDASE"/>
    <property type="match status" value="1"/>
</dbReference>
<evidence type="ECO:0000313" key="5">
    <source>
        <dbReference type="Proteomes" id="UP000249432"/>
    </source>
</evidence>
<dbReference type="AlphaFoldDB" id="A0A2W5V4N4"/>
<accession>A0A2W5V4N4</accession>
<name>A0A2W5V4N4_9CORY</name>
<organism evidence="4 5">
    <name type="scientific">Corynebacterium kroppenstedtii</name>
    <dbReference type="NCBI Taxonomy" id="161879"/>
    <lineage>
        <taxon>Bacteria</taxon>
        <taxon>Bacillati</taxon>
        <taxon>Actinomycetota</taxon>
        <taxon>Actinomycetes</taxon>
        <taxon>Mycobacteriales</taxon>
        <taxon>Corynebacteriaceae</taxon>
        <taxon>Corynebacterium</taxon>
    </lineage>
</organism>
<proteinExistence type="predicted"/>
<dbReference type="PRINTS" id="PR00599">
    <property type="entry name" value="MAPEPTIDASE"/>
</dbReference>
<dbReference type="PANTHER" id="PTHR46112:SF3">
    <property type="entry name" value="AMINOPEPTIDASE YPDF"/>
    <property type="match status" value="1"/>
</dbReference>
<dbReference type="GO" id="GO:0004177">
    <property type="term" value="F:aminopeptidase activity"/>
    <property type="evidence" value="ECO:0007669"/>
    <property type="project" value="UniProtKB-ARBA"/>
</dbReference>
<dbReference type="CDD" id="cd01092">
    <property type="entry name" value="APP-like"/>
    <property type="match status" value="1"/>
</dbReference>
<evidence type="ECO:0000313" key="4">
    <source>
        <dbReference type="EMBL" id="PZR04971.1"/>
    </source>
</evidence>
<evidence type="ECO:0000259" key="3">
    <source>
        <dbReference type="Pfam" id="PF01321"/>
    </source>
</evidence>
<protein>
    <submittedName>
        <fullName evidence="4">Peptidase M24 family protein</fullName>
    </submittedName>
</protein>
<feature type="compositionally biased region" description="Polar residues" evidence="1">
    <location>
        <begin position="9"/>
        <end position="39"/>
    </location>
</feature>
<feature type="domain" description="Peptidase M24" evidence="2">
    <location>
        <begin position="199"/>
        <end position="400"/>
    </location>
</feature>
<dbReference type="Proteomes" id="UP000249432">
    <property type="component" value="Unassembled WGS sequence"/>
</dbReference>
<reference evidence="4 5" key="1">
    <citation type="submission" date="2017-08" db="EMBL/GenBank/DDBJ databases">
        <title>Infants hospitalized years apart are colonized by the same room-sourced microbial strains.</title>
        <authorList>
            <person name="Brooks B."/>
            <person name="Olm M.R."/>
            <person name="Firek B.A."/>
            <person name="Baker R."/>
            <person name="Thomas B.C."/>
            <person name="Morowitz M.J."/>
            <person name="Banfield J.F."/>
        </authorList>
    </citation>
    <scope>NUCLEOTIDE SEQUENCE [LARGE SCALE GENOMIC DNA]</scope>
    <source>
        <strain evidence="4">S2_003_000_R1_3</strain>
    </source>
</reference>
<dbReference type="Gene3D" id="3.40.350.10">
    <property type="entry name" value="Creatinase/prolidase N-terminal domain"/>
    <property type="match status" value="1"/>
</dbReference>
<sequence>MPSSLLDMTPSTSHTTNDVPSGGTSSSDVAGSPAAQSDTNAEHDRDAAFASRLERARRLVKDNQLDGLVFGSGVELEYFIGTPLFSHERLTALVITSDRAVLLAPAVERGEIEDSYVPRSEVTVDYWVDEQDPHDLVINVLTSNGPSKDEGETPSGTVGVGSTMTADHLLPLQDRGYRWILAGPVLRELLMRKDAYEIEQLTAAGQAIDRVHAAVPGLLRDGRTERDVARDIEQLILKEHQAVDFIIVGSGPNGANPHHEYSDRIISAGDVVVVDIGGTLNGYHSDCTRTYVVGEPTEKQQEIYDVLQQAQKEAVSAAKPGVSAAQIDAIARNAIAEAGYGDNFIHRTGHGIGLSTHEEPFIVTGNELVLEPGMAFSVEPGIYLEGEWGARIEDILIITDDGATSVNNQTHDLVRTEK</sequence>
<comment type="caution">
    <text evidence="4">The sequence shown here is derived from an EMBL/GenBank/DDBJ whole genome shotgun (WGS) entry which is preliminary data.</text>
</comment>
<dbReference type="SUPFAM" id="SSF55920">
    <property type="entry name" value="Creatinase/aminopeptidase"/>
    <property type="match status" value="1"/>
</dbReference>
<dbReference type="InterPro" id="IPR050659">
    <property type="entry name" value="Peptidase_M24B"/>
</dbReference>
<feature type="domain" description="Creatinase N-terminal" evidence="3">
    <location>
        <begin position="52"/>
        <end position="148"/>
    </location>
</feature>
<dbReference type="InterPro" id="IPR029149">
    <property type="entry name" value="Creatin/AminoP/Spt16_N"/>
</dbReference>
<dbReference type="Pfam" id="PF01321">
    <property type="entry name" value="Creatinase_N"/>
    <property type="match status" value="1"/>
</dbReference>
<feature type="region of interest" description="Disordered" evidence="1">
    <location>
        <begin position="143"/>
        <end position="162"/>
    </location>
</feature>
<dbReference type="Gene3D" id="3.90.230.10">
    <property type="entry name" value="Creatinase/methionine aminopeptidase superfamily"/>
    <property type="match status" value="1"/>
</dbReference>
<dbReference type="Pfam" id="PF00557">
    <property type="entry name" value="Peptidase_M24"/>
    <property type="match status" value="1"/>
</dbReference>
<dbReference type="InterPro" id="IPR000587">
    <property type="entry name" value="Creatinase_N"/>
</dbReference>
<evidence type="ECO:0000259" key="2">
    <source>
        <dbReference type="Pfam" id="PF00557"/>
    </source>
</evidence>
<dbReference type="InterPro" id="IPR000994">
    <property type="entry name" value="Pept_M24"/>
</dbReference>
<dbReference type="EMBL" id="QFRA01000010">
    <property type="protein sequence ID" value="PZR04971.1"/>
    <property type="molecule type" value="Genomic_DNA"/>
</dbReference>
<dbReference type="SUPFAM" id="SSF53092">
    <property type="entry name" value="Creatinase/prolidase N-terminal domain"/>
    <property type="match status" value="1"/>
</dbReference>
<evidence type="ECO:0000256" key="1">
    <source>
        <dbReference type="SAM" id="MobiDB-lite"/>
    </source>
</evidence>